<keyword evidence="5" id="KW-0520">NAD</keyword>
<keyword evidence="9" id="KW-1185">Reference proteome</keyword>
<feature type="domain" description="NADH:quinone oxidoreductase/Mrp antiporter transmembrane" evidence="7">
    <location>
        <begin position="122"/>
        <end position="420"/>
    </location>
</feature>
<proteinExistence type="inferred from homology"/>
<feature type="transmembrane region" description="Helical" evidence="5">
    <location>
        <begin position="102"/>
        <end position="120"/>
    </location>
</feature>
<dbReference type="Pfam" id="PF00361">
    <property type="entry name" value="Proton_antipo_M"/>
    <property type="match status" value="1"/>
</dbReference>
<feature type="transmembrane region" description="Helical" evidence="5">
    <location>
        <begin position="446"/>
        <end position="468"/>
    </location>
</feature>
<keyword evidence="4 5" id="KW-0472">Membrane</keyword>
<keyword evidence="2 5" id="KW-0812">Transmembrane</keyword>
<evidence type="ECO:0000259" key="7">
    <source>
        <dbReference type="Pfam" id="PF00361"/>
    </source>
</evidence>
<feature type="transmembrane region" description="Helical" evidence="5">
    <location>
        <begin position="275"/>
        <end position="294"/>
    </location>
</feature>
<name>A0ABU8XKE4_9PROT</name>
<evidence type="ECO:0000256" key="1">
    <source>
        <dbReference type="ARBA" id="ARBA00004127"/>
    </source>
</evidence>
<feature type="transmembrane region" description="Helical" evidence="5">
    <location>
        <begin position="328"/>
        <end position="349"/>
    </location>
</feature>
<comment type="caution">
    <text evidence="8">The sequence shown here is derived from an EMBL/GenBank/DDBJ whole genome shotgun (WGS) entry which is preliminary data.</text>
</comment>
<sequence>MTFDLTPVLSELILFVGVLALLLVGAFREQDATSRLLAPLAILTLIVAAIVVIAQDKTRALGFDGHFVFDGYAAFLKVLILLGSAGALALAGGFLQDERIDRFEYPLLVLFASLGMSMMVSANSLIALYMSLELQSLSIYVMAAFHRDNLRSTEAGLKYFVLGALASGMLLYGCSLVYGFSGTLQFDALATLWSGADGGAKGLPLGALVGLIFVVSGLAFKMAAVPFHMWTPDVYEGAPSPVTAFMAGAPKVAAVGLLLRVLMGPFHQWVDQWQQIVIVVSIASMALGSFAAIGQSNFKRLMAYSGIANVGYALVGVAAGTAGGINGALVYMAIYLFMTIGTFACILLMRRQGRYVESIADLAGLSRRRPMMALALAIFMFSLAGIPPLAGFIGKLYVFKAAIDAGLIRFAVLGVVISVVGAYYYLRIVKIMYFDEPAEAFDPPTYPAVGSVVAICAVLMLFFVIPVLSSPILGSAQTAATALAK</sequence>
<reference evidence="8 9" key="1">
    <citation type="submission" date="2024-01" db="EMBL/GenBank/DDBJ databases">
        <title>Multi-omics insights into the function and evolution of sodium benzoate biodegradation pathways in Benzoatithermus flavus gen. nov., sp. nov. from hot spring.</title>
        <authorList>
            <person name="Hu C.-J."/>
            <person name="Li W.-J."/>
        </authorList>
    </citation>
    <scope>NUCLEOTIDE SEQUENCE [LARGE SCALE GENOMIC DNA]</scope>
    <source>
        <strain evidence="8 9">SYSU G07066</strain>
    </source>
</reference>
<dbReference type="NCBIfam" id="TIGR01770">
    <property type="entry name" value="NDH_I_N"/>
    <property type="match status" value="1"/>
</dbReference>
<evidence type="ECO:0000256" key="5">
    <source>
        <dbReference type="HAMAP-Rule" id="MF_00445"/>
    </source>
</evidence>
<feature type="transmembrane region" description="Helical" evidence="5">
    <location>
        <begin position="6"/>
        <end position="24"/>
    </location>
</feature>
<comment type="subunit">
    <text evidence="5">NDH-1 is composed of 14 different subunits. Subunits NuoA, H, J, K, L, M, N constitute the membrane sector of the complex.</text>
</comment>
<evidence type="ECO:0000313" key="8">
    <source>
        <dbReference type="EMBL" id="MEK0081653.1"/>
    </source>
</evidence>
<keyword evidence="5" id="KW-1003">Cell membrane</keyword>
<keyword evidence="3 5" id="KW-1133">Transmembrane helix</keyword>
<evidence type="ECO:0000256" key="3">
    <source>
        <dbReference type="ARBA" id="ARBA00022989"/>
    </source>
</evidence>
<keyword evidence="5" id="KW-0830">Ubiquinone</keyword>
<gene>
    <name evidence="5 8" type="primary">nuoN</name>
    <name evidence="8" type="ORF">U1T56_00690</name>
</gene>
<evidence type="ECO:0000313" key="9">
    <source>
        <dbReference type="Proteomes" id="UP001375743"/>
    </source>
</evidence>
<dbReference type="PANTHER" id="PTHR22773">
    <property type="entry name" value="NADH DEHYDROGENASE"/>
    <property type="match status" value="1"/>
</dbReference>
<feature type="transmembrane region" description="Helical" evidence="5">
    <location>
        <begin position="157"/>
        <end position="180"/>
    </location>
</feature>
<feature type="transmembrane region" description="Helical" evidence="5">
    <location>
        <begin position="406"/>
        <end position="426"/>
    </location>
</feature>
<dbReference type="EMBL" id="JBBLZC010000001">
    <property type="protein sequence ID" value="MEK0081653.1"/>
    <property type="molecule type" value="Genomic_DNA"/>
</dbReference>
<dbReference type="Proteomes" id="UP001375743">
    <property type="component" value="Unassembled WGS sequence"/>
</dbReference>
<dbReference type="HAMAP" id="MF_00445">
    <property type="entry name" value="NDH1_NuoN_1"/>
    <property type="match status" value="1"/>
</dbReference>
<feature type="transmembrane region" description="Helical" evidence="5">
    <location>
        <begin position="200"/>
        <end position="220"/>
    </location>
</feature>
<comment type="subcellular location">
    <subcellularLocation>
        <location evidence="5">Cell membrane</location>
        <topology evidence="5">Multi-pass membrane protein</topology>
    </subcellularLocation>
    <subcellularLocation>
        <location evidence="1">Endomembrane system</location>
        <topology evidence="1">Multi-pass membrane protein</topology>
    </subcellularLocation>
    <subcellularLocation>
        <location evidence="6">Membrane</location>
        <topology evidence="6">Multi-pass membrane protein</topology>
    </subcellularLocation>
</comment>
<accession>A0ABU8XKE4</accession>
<dbReference type="RefSeq" id="WP_418157504.1">
    <property type="nucleotide sequence ID" value="NZ_JBBLZC010000001.1"/>
</dbReference>
<keyword evidence="5" id="KW-1278">Translocase</keyword>
<keyword evidence="5" id="KW-0874">Quinone</keyword>
<evidence type="ECO:0000256" key="2">
    <source>
        <dbReference type="ARBA" id="ARBA00022692"/>
    </source>
</evidence>
<dbReference type="InterPro" id="IPR001750">
    <property type="entry name" value="ND/Mrp_TM"/>
</dbReference>
<protein>
    <recommendedName>
        <fullName evidence="5">NADH-quinone oxidoreductase subunit N</fullName>
        <ecNumber evidence="5">7.1.1.-</ecNumber>
    </recommendedName>
    <alternativeName>
        <fullName evidence="5">NADH dehydrogenase I subunit N</fullName>
    </alternativeName>
    <alternativeName>
        <fullName evidence="5">NDH-1 subunit N</fullName>
    </alternativeName>
</protein>
<dbReference type="NCBIfam" id="NF004440">
    <property type="entry name" value="PRK05777.1-3"/>
    <property type="match status" value="1"/>
</dbReference>
<comment type="catalytic activity">
    <reaction evidence="5">
        <text>a quinone + NADH + 5 H(+)(in) = a quinol + NAD(+) + 4 H(+)(out)</text>
        <dbReference type="Rhea" id="RHEA:57888"/>
        <dbReference type="ChEBI" id="CHEBI:15378"/>
        <dbReference type="ChEBI" id="CHEBI:24646"/>
        <dbReference type="ChEBI" id="CHEBI:57540"/>
        <dbReference type="ChEBI" id="CHEBI:57945"/>
        <dbReference type="ChEBI" id="CHEBI:132124"/>
    </reaction>
</comment>
<feature type="transmembrane region" description="Helical" evidence="5">
    <location>
        <begin position="36"/>
        <end position="54"/>
    </location>
</feature>
<evidence type="ECO:0000256" key="4">
    <source>
        <dbReference type="ARBA" id="ARBA00023136"/>
    </source>
</evidence>
<feature type="transmembrane region" description="Helical" evidence="5">
    <location>
        <begin position="74"/>
        <end position="95"/>
    </location>
</feature>
<keyword evidence="5" id="KW-0813">Transport</keyword>
<feature type="transmembrane region" description="Helical" evidence="5">
    <location>
        <begin position="301"/>
        <end position="322"/>
    </location>
</feature>
<organism evidence="8 9">
    <name type="scientific">Benzoatithermus flavus</name>
    <dbReference type="NCBI Taxonomy" id="3108223"/>
    <lineage>
        <taxon>Bacteria</taxon>
        <taxon>Pseudomonadati</taxon>
        <taxon>Pseudomonadota</taxon>
        <taxon>Alphaproteobacteria</taxon>
        <taxon>Geminicoccales</taxon>
        <taxon>Geminicoccaceae</taxon>
        <taxon>Benzoatithermus</taxon>
    </lineage>
</organism>
<comment type="similarity">
    <text evidence="5">Belongs to the complex I subunit 2 family.</text>
</comment>
<dbReference type="InterPro" id="IPR010096">
    <property type="entry name" value="NADH-Q_OxRdtase_suN/2"/>
</dbReference>
<feature type="transmembrane region" description="Helical" evidence="5">
    <location>
        <begin position="370"/>
        <end position="394"/>
    </location>
</feature>
<evidence type="ECO:0000256" key="6">
    <source>
        <dbReference type="RuleBase" id="RU000320"/>
    </source>
</evidence>
<comment type="function">
    <text evidence="5">NDH-1 shuttles electrons from NADH, via FMN and iron-sulfur (Fe-S) centers, to quinones in the respiratory chain. The immediate electron acceptor for the enzyme in this species is believed to be ubiquinone. Couples the redox reaction to proton translocation (for every two electrons transferred, four hydrogen ions are translocated across the cytoplasmic membrane), and thus conserves the redox energy in a proton gradient.</text>
</comment>
<dbReference type="EC" id="7.1.1.-" evidence="5"/>